<accession>A0A918LQ42</accession>
<organism evidence="4 5">
    <name type="scientific">Streptomyces phaeofaciens</name>
    <dbReference type="NCBI Taxonomy" id="68254"/>
    <lineage>
        <taxon>Bacteria</taxon>
        <taxon>Bacillati</taxon>
        <taxon>Actinomycetota</taxon>
        <taxon>Actinomycetes</taxon>
        <taxon>Kitasatosporales</taxon>
        <taxon>Streptomycetaceae</taxon>
        <taxon>Streptomyces</taxon>
    </lineage>
</organism>
<sequence>MPRWKELPDELDPQVREFAELLRRVVDRAGLSLPALADRTGYSRTSWERYLNGRLLAPKGAVVALAEVTGSPSVHLTTLWELAERAWSRAELRQDAATEAIGIARARTPAGESGPPGRGAGGREGGAAAADRAGGRAGPTPGVAGPAGVSPTLPPEEGGSPGRGGGGAHRLVLFLAGVVGVVVVVVGGFLLTGDGDPKEAVGAGREPSPSGSSPAVLPSGVLCAGAGCTGKDAEAMGCSGDLVVTARSARVGTAVVEVRYSRTCGAAWGRIVQAAPGDSVRVTVGAARQTGRITTAGDTIAYTPMIAVKDASEAKACAVLASGEEGCTA</sequence>
<evidence type="ECO:0000313" key="5">
    <source>
        <dbReference type="Proteomes" id="UP000646776"/>
    </source>
</evidence>
<dbReference type="RefSeq" id="WP_189707507.1">
    <property type="nucleotide sequence ID" value="NZ_BMSA01000002.1"/>
</dbReference>
<feature type="region of interest" description="Disordered" evidence="1">
    <location>
        <begin position="103"/>
        <end position="164"/>
    </location>
</feature>
<dbReference type="SMART" id="SM00530">
    <property type="entry name" value="HTH_XRE"/>
    <property type="match status" value="1"/>
</dbReference>
<dbReference type="InterPro" id="IPR021224">
    <property type="entry name" value="DUF2690"/>
</dbReference>
<dbReference type="Pfam" id="PF13560">
    <property type="entry name" value="HTH_31"/>
    <property type="match status" value="1"/>
</dbReference>
<keyword evidence="5" id="KW-1185">Reference proteome</keyword>
<keyword evidence="2" id="KW-0472">Membrane</keyword>
<feature type="transmembrane region" description="Helical" evidence="2">
    <location>
        <begin position="171"/>
        <end position="191"/>
    </location>
</feature>
<keyword evidence="2" id="KW-0812">Transmembrane</keyword>
<dbReference type="SUPFAM" id="SSF47413">
    <property type="entry name" value="lambda repressor-like DNA-binding domains"/>
    <property type="match status" value="1"/>
</dbReference>
<keyword evidence="2" id="KW-1133">Transmembrane helix</keyword>
<dbReference type="Gene3D" id="1.10.260.40">
    <property type="entry name" value="lambda repressor-like DNA-binding domains"/>
    <property type="match status" value="1"/>
</dbReference>
<dbReference type="EMBL" id="BMSA01000002">
    <property type="protein sequence ID" value="GGT34178.1"/>
    <property type="molecule type" value="Genomic_DNA"/>
</dbReference>
<dbReference type="Proteomes" id="UP000646776">
    <property type="component" value="Unassembled WGS sequence"/>
</dbReference>
<evidence type="ECO:0000259" key="3">
    <source>
        <dbReference type="SMART" id="SM00530"/>
    </source>
</evidence>
<evidence type="ECO:0000313" key="4">
    <source>
        <dbReference type="EMBL" id="GGT34178.1"/>
    </source>
</evidence>
<gene>
    <name evidence="4" type="ORF">GCM10010226_07730</name>
</gene>
<dbReference type="GO" id="GO:0003677">
    <property type="term" value="F:DNA binding"/>
    <property type="evidence" value="ECO:0007669"/>
    <property type="project" value="InterPro"/>
</dbReference>
<feature type="compositionally biased region" description="Gly residues" evidence="1">
    <location>
        <begin position="114"/>
        <end position="125"/>
    </location>
</feature>
<feature type="compositionally biased region" description="Low complexity" evidence="1">
    <location>
        <begin position="126"/>
        <end position="158"/>
    </location>
</feature>
<feature type="domain" description="HTH cro/C1-type" evidence="3">
    <location>
        <begin position="21"/>
        <end position="76"/>
    </location>
</feature>
<reference evidence="4" key="1">
    <citation type="journal article" date="2014" name="Int. J. Syst. Evol. Microbiol.">
        <title>Complete genome sequence of Corynebacterium casei LMG S-19264T (=DSM 44701T), isolated from a smear-ripened cheese.</title>
        <authorList>
            <consortium name="US DOE Joint Genome Institute (JGI-PGF)"/>
            <person name="Walter F."/>
            <person name="Albersmeier A."/>
            <person name="Kalinowski J."/>
            <person name="Ruckert C."/>
        </authorList>
    </citation>
    <scope>NUCLEOTIDE SEQUENCE</scope>
    <source>
        <strain evidence="4">JCM 4125</strain>
    </source>
</reference>
<reference evidence="4" key="2">
    <citation type="submission" date="2020-09" db="EMBL/GenBank/DDBJ databases">
        <authorList>
            <person name="Sun Q."/>
            <person name="Ohkuma M."/>
        </authorList>
    </citation>
    <scope>NUCLEOTIDE SEQUENCE</scope>
    <source>
        <strain evidence="4">JCM 4125</strain>
    </source>
</reference>
<feature type="region of interest" description="Disordered" evidence="1">
    <location>
        <begin position="196"/>
        <end position="216"/>
    </location>
</feature>
<protein>
    <recommendedName>
        <fullName evidence="3">HTH cro/C1-type domain-containing protein</fullName>
    </recommendedName>
</protein>
<dbReference type="InterPro" id="IPR001387">
    <property type="entry name" value="Cro/C1-type_HTH"/>
</dbReference>
<proteinExistence type="predicted"/>
<comment type="caution">
    <text evidence="4">The sequence shown here is derived from an EMBL/GenBank/DDBJ whole genome shotgun (WGS) entry which is preliminary data.</text>
</comment>
<evidence type="ECO:0000256" key="2">
    <source>
        <dbReference type="SAM" id="Phobius"/>
    </source>
</evidence>
<dbReference type="CDD" id="cd00093">
    <property type="entry name" value="HTH_XRE"/>
    <property type="match status" value="1"/>
</dbReference>
<dbReference type="AlphaFoldDB" id="A0A918LQ42"/>
<name>A0A918LQ42_9ACTN</name>
<dbReference type="Pfam" id="PF10901">
    <property type="entry name" value="DUF2690"/>
    <property type="match status" value="1"/>
</dbReference>
<dbReference type="InterPro" id="IPR010982">
    <property type="entry name" value="Lambda_DNA-bd_dom_sf"/>
</dbReference>
<evidence type="ECO:0000256" key="1">
    <source>
        <dbReference type="SAM" id="MobiDB-lite"/>
    </source>
</evidence>